<accession>K0B1V7</accession>
<dbReference type="GO" id="GO:0043709">
    <property type="term" value="P:cell adhesion involved in single-species biofilm formation"/>
    <property type="evidence" value="ECO:0007669"/>
    <property type="project" value="TreeGrafter"/>
</dbReference>
<protein>
    <submittedName>
        <fullName evidence="2">GGDEF domain containing signal transduction protein</fullName>
    </submittedName>
</protein>
<evidence type="ECO:0000313" key="2">
    <source>
        <dbReference type="EMBL" id="AFS79102.1"/>
    </source>
</evidence>
<keyword evidence="3" id="KW-1185">Reference proteome</keyword>
<dbReference type="SMART" id="SM00267">
    <property type="entry name" value="GGDEF"/>
    <property type="match status" value="1"/>
</dbReference>
<evidence type="ECO:0000313" key="3">
    <source>
        <dbReference type="Proteomes" id="UP000006094"/>
    </source>
</evidence>
<dbReference type="Gene3D" id="3.40.50.2300">
    <property type="match status" value="1"/>
</dbReference>
<dbReference type="HOGENOM" id="CLU_000445_11_24_9"/>
<dbReference type="GO" id="GO:1902201">
    <property type="term" value="P:negative regulation of bacterial-type flagellum-dependent cell motility"/>
    <property type="evidence" value="ECO:0007669"/>
    <property type="project" value="TreeGrafter"/>
</dbReference>
<dbReference type="AlphaFoldDB" id="K0B1V7"/>
<dbReference type="KEGG" id="cad:Curi_c20980"/>
<dbReference type="GO" id="GO:0052621">
    <property type="term" value="F:diguanylate cyclase activity"/>
    <property type="evidence" value="ECO:0007669"/>
    <property type="project" value="TreeGrafter"/>
</dbReference>
<dbReference type="InterPro" id="IPR043128">
    <property type="entry name" value="Rev_trsase/Diguanyl_cyclase"/>
</dbReference>
<name>K0B1V7_GOTA9</name>
<dbReference type="EMBL" id="CP003326">
    <property type="protein sequence ID" value="AFS79102.1"/>
    <property type="molecule type" value="Genomic_DNA"/>
</dbReference>
<gene>
    <name evidence="2" type="ordered locus">Curi_c20980</name>
</gene>
<feature type="domain" description="GGDEF" evidence="1">
    <location>
        <begin position="176"/>
        <end position="305"/>
    </location>
</feature>
<dbReference type="Proteomes" id="UP000006094">
    <property type="component" value="Chromosome"/>
</dbReference>
<dbReference type="STRING" id="1128398.Curi_c20980"/>
<evidence type="ECO:0000259" key="1">
    <source>
        <dbReference type="PROSITE" id="PS50887"/>
    </source>
</evidence>
<dbReference type="RefSeq" id="WP_014968238.1">
    <property type="nucleotide sequence ID" value="NC_018664.1"/>
</dbReference>
<organism evidence="2 3">
    <name type="scientific">Gottschalkia acidurici (strain ATCC 7906 / DSM 604 / BCRC 14475 / CIP 104303 / KCTC 5404 / NCIMB 10678 / 9a)</name>
    <name type="common">Clostridium acidurici</name>
    <dbReference type="NCBI Taxonomy" id="1128398"/>
    <lineage>
        <taxon>Bacteria</taxon>
        <taxon>Bacillati</taxon>
        <taxon>Bacillota</taxon>
        <taxon>Tissierellia</taxon>
        <taxon>Tissierellales</taxon>
        <taxon>Gottschalkiaceae</taxon>
        <taxon>Gottschalkia</taxon>
    </lineage>
</organism>
<dbReference type="SUPFAM" id="SSF55073">
    <property type="entry name" value="Nucleotide cyclase"/>
    <property type="match status" value="1"/>
</dbReference>
<proteinExistence type="predicted"/>
<dbReference type="InterPro" id="IPR029787">
    <property type="entry name" value="Nucleotide_cyclase"/>
</dbReference>
<dbReference type="PROSITE" id="PS50887">
    <property type="entry name" value="GGDEF"/>
    <property type="match status" value="1"/>
</dbReference>
<dbReference type="SUPFAM" id="SSF52172">
    <property type="entry name" value="CheY-like"/>
    <property type="match status" value="1"/>
</dbReference>
<dbReference type="OrthoDB" id="9783388at2"/>
<dbReference type="Pfam" id="PF00990">
    <property type="entry name" value="GGDEF"/>
    <property type="match status" value="1"/>
</dbReference>
<dbReference type="Gene3D" id="3.30.70.270">
    <property type="match status" value="1"/>
</dbReference>
<dbReference type="InterPro" id="IPR000160">
    <property type="entry name" value="GGDEF_dom"/>
</dbReference>
<dbReference type="PANTHER" id="PTHR45138:SF6">
    <property type="entry name" value="DIGUANYLATE CYCLASE DGCN"/>
    <property type="match status" value="1"/>
</dbReference>
<dbReference type="NCBIfam" id="TIGR00254">
    <property type="entry name" value="GGDEF"/>
    <property type="match status" value="1"/>
</dbReference>
<dbReference type="GO" id="GO:0005886">
    <property type="term" value="C:plasma membrane"/>
    <property type="evidence" value="ECO:0007669"/>
    <property type="project" value="TreeGrafter"/>
</dbReference>
<dbReference type="InterPro" id="IPR050469">
    <property type="entry name" value="Diguanylate_Cyclase"/>
</dbReference>
<dbReference type="InterPro" id="IPR011006">
    <property type="entry name" value="CheY-like_superfamily"/>
</dbReference>
<reference evidence="2 3" key="1">
    <citation type="journal article" date="2012" name="PLoS ONE">
        <title>The purine-utilizing bacterium Clostridium acidurici 9a: a genome-guided metabolic reconsideration.</title>
        <authorList>
            <person name="Hartwich K."/>
            <person name="Poehlein A."/>
            <person name="Daniel R."/>
        </authorList>
    </citation>
    <scope>NUCLEOTIDE SEQUENCE [LARGE SCALE GENOMIC DNA]</scope>
    <source>
        <strain evidence="3">ATCC 7906 / DSM 604 / BCRC 14475 / CIP 104303 / KCTC 5404 / NCIMB 10678 / 9a</strain>
    </source>
</reference>
<sequence length="305" mass="35793">MKRTTNFSLEDKEYNHKTSDEKKLKANKKVTIAIIYDNLEVLRLLKNILCEYKIILYSNVDELLVDLEMELIDLVVIKCKFYENECPSIKEHILKQNLELPIIYISENEVNWNCLREGVDDVLKKPFDSRELIYRVKGIIERKKIEFTDELTGAYNRNFLKKRFEEEKKIHKKSRKVLSVVFLDLDNFKKINDNYGHSFGDKILKDFVETINISLGNYGEVFRYGGDEFILLLPDTTDKKALKIVEDIRASIKNKDYLIDEERYNLKISFCAGIATMDSYDLSITELLKKADDELYILKGAAKRI</sequence>
<dbReference type="eggNOG" id="COG3706">
    <property type="taxonomic scope" value="Bacteria"/>
</dbReference>
<dbReference type="CDD" id="cd01949">
    <property type="entry name" value="GGDEF"/>
    <property type="match status" value="1"/>
</dbReference>
<dbReference type="PANTHER" id="PTHR45138">
    <property type="entry name" value="REGULATORY COMPONENTS OF SENSORY TRANSDUCTION SYSTEM"/>
    <property type="match status" value="1"/>
</dbReference>